<dbReference type="Proteomes" id="UP000000939">
    <property type="component" value="Chromosome"/>
</dbReference>
<proteinExistence type="predicted"/>
<gene>
    <name evidence="2" type="ordered locus">Arnit_0869</name>
</gene>
<dbReference type="PANTHER" id="PTHR42831">
    <property type="entry name" value="FE-S PROTEIN MATURATION AUXILIARY FACTOR YITW"/>
    <property type="match status" value="1"/>
</dbReference>
<dbReference type="KEGG" id="ant:Arnit_0869"/>
<dbReference type="OrthoDB" id="9805360at2"/>
<evidence type="ECO:0000313" key="3">
    <source>
        <dbReference type="Proteomes" id="UP000000939"/>
    </source>
</evidence>
<organism evidence="2 3">
    <name type="scientific">Arcobacter nitrofigilis (strain ATCC 33309 / DSM 7299 / CCUG 15893 / LMG 7604 / NCTC 12251 / CI)</name>
    <name type="common">Campylobacter nitrofigilis</name>
    <dbReference type="NCBI Taxonomy" id="572480"/>
    <lineage>
        <taxon>Bacteria</taxon>
        <taxon>Pseudomonadati</taxon>
        <taxon>Campylobacterota</taxon>
        <taxon>Epsilonproteobacteria</taxon>
        <taxon>Campylobacterales</taxon>
        <taxon>Arcobacteraceae</taxon>
        <taxon>Arcobacter</taxon>
    </lineage>
</organism>
<dbReference type="PANTHER" id="PTHR42831:SF1">
    <property type="entry name" value="FE-S PROTEIN MATURATION AUXILIARY FACTOR YITW"/>
    <property type="match status" value="1"/>
</dbReference>
<dbReference type="STRING" id="572480.Arnit_0869"/>
<reference evidence="2 3" key="1">
    <citation type="journal article" date="2010" name="Stand. Genomic Sci.">
        <title>Complete genome sequence of Arcobacter nitrofigilis type strain (CI).</title>
        <authorList>
            <person name="Pati A."/>
            <person name="Gronow S."/>
            <person name="Lapidus A."/>
            <person name="Copeland A."/>
            <person name="Glavina Del Rio T."/>
            <person name="Nolan M."/>
            <person name="Lucas S."/>
            <person name="Tice H."/>
            <person name="Cheng J.F."/>
            <person name="Han C."/>
            <person name="Chertkov O."/>
            <person name="Bruce D."/>
            <person name="Tapia R."/>
            <person name="Goodwin L."/>
            <person name="Pitluck S."/>
            <person name="Liolios K."/>
            <person name="Ivanova N."/>
            <person name="Mavromatis K."/>
            <person name="Chen A."/>
            <person name="Palaniappan K."/>
            <person name="Land M."/>
            <person name="Hauser L."/>
            <person name="Chang Y.J."/>
            <person name="Jeffries C.D."/>
            <person name="Detter J.C."/>
            <person name="Rohde M."/>
            <person name="Goker M."/>
            <person name="Bristow J."/>
            <person name="Eisen J.A."/>
            <person name="Markowitz V."/>
            <person name="Hugenholtz P."/>
            <person name="Klenk H.P."/>
            <person name="Kyrpides N.C."/>
        </authorList>
    </citation>
    <scope>NUCLEOTIDE SEQUENCE [LARGE SCALE GENOMIC DNA]</scope>
    <source>
        <strain evidence="3">ATCC 33309 / DSM 7299 / CCUG 15893 / LMG 7604 / NCTC 12251 / CI</strain>
    </source>
</reference>
<dbReference type="Pfam" id="PF01883">
    <property type="entry name" value="FeS_assembly_P"/>
    <property type="match status" value="1"/>
</dbReference>
<keyword evidence="3" id="KW-1185">Reference proteome</keyword>
<feature type="domain" description="MIP18 family-like" evidence="1">
    <location>
        <begin position="11"/>
        <end position="83"/>
    </location>
</feature>
<protein>
    <recommendedName>
        <fullName evidence="1">MIP18 family-like domain-containing protein</fullName>
    </recommendedName>
</protein>
<dbReference type="InterPro" id="IPR034904">
    <property type="entry name" value="FSCA_dom_sf"/>
</dbReference>
<dbReference type="InterPro" id="IPR052339">
    <property type="entry name" value="Fe-S_Maturation_MIP18"/>
</dbReference>
<accession>D5V2V1</accession>
<dbReference type="eggNOG" id="COG2151">
    <property type="taxonomic scope" value="Bacteria"/>
</dbReference>
<dbReference type="Gene3D" id="3.30.300.130">
    <property type="entry name" value="Fe-S cluster assembly (FSCA)"/>
    <property type="match status" value="1"/>
</dbReference>
<name>D5V2V1_ARCNC</name>
<sequence length="113" mass="12857">MENYNKEEITQRIVGQLKHIFDPEIPVNIYDLGLIYKIDLQEKDKILICNIDMTLTSPGCPVADSLVNDVNYAVKVIEEIGEVYVNLVFDPPWDKNKVTDDGKDIMLANGFLI</sequence>
<dbReference type="AlphaFoldDB" id="D5V2V1"/>
<evidence type="ECO:0000259" key="1">
    <source>
        <dbReference type="Pfam" id="PF01883"/>
    </source>
</evidence>
<evidence type="ECO:0000313" key="2">
    <source>
        <dbReference type="EMBL" id="ADG92533.1"/>
    </source>
</evidence>
<dbReference type="HOGENOM" id="CLU_091588_2_0_7"/>
<dbReference type="EMBL" id="CP001999">
    <property type="protein sequence ID" value="ADG92533.1"/>
    <property type="molecule type" value="Genomic_DNA"/>
</dbReference>
<dbReference type="InterPro" id="IPR002744">
    <property type="entry name" value="MIP18-like"/>
</dbReference>
<dbReference type="RefSeq" id="WP_013134678.1">
    <property type="nucleotide sequence ID" value="NC_014166.1"/>
</dbReference>
<dbReference type="SUPFAM" id="SSF117916">
    <property type="entry name" value="Fe-S cluster assembly (FSCA) domain-like"/>
    <property type="match status" value="1"/>
</dbReference>